<keyword evidence="3" id="KW-1185">Reference proteome</keyword>
<feature type="transmembrane region" description="Helical" evidence="1">
    <location>
        <begin position="212"/>
        <end position="236"/>
    </location>
</feature>
<organism evidence="2 3">
    <name type="scientific">Suillus subaureus</name>
    <dbReference type="NCBI Taxonomy" id="48587"/>
    <lineage>
        <taxon>Eukaryota</taxon>
        <taxon>Fungi</taxon>
        <taxon>Dikarya</taxon>
        <taxon>Basidiomycota</taxon>
        <taxon>Agaricomycotina</taxon>
        <taxon>Agaricomycetes</taxon>
        <taxon>Agaricomycetidae</taxon>
        <taxon>Boletales</taxon>
        <taxon>Suillineae</taxon>
        <taxon>Suillaceae</taxon>
        <taxon>Suillus</taxon>
    </lineage>
</organism>
<reference evidence="2" key="1">
    <citation type="journal article" date="2020" name="New Phytol.">
        <title>Comparative genomics reveals dynamic genome evolution in host specialist ectomycorrhizal fungi.</title>
        <authorList>
            <person name="Lofgren L.A."/>
            <person name="Nguyen N.H."/>
            <person name="Vilgalys R."/>
            <person name="Ruytinx J."/>
            <person name="Liao H.L."/>
            <person name="Branco S."/>
            <person name="Kuo A."/>
            <person name="LaButti K."/>
            <person name="Lipzen A."/>
            <person name="Andreopoulos W."/>
            <person name="Pangilinan J."/>
            <person name="Riley R."/>
            <person name="Hundley H."/>
            <person name="Na H."/>
            <person name="Barry K."/>
            <person name="Grigoriev I.V."/>
            <person name="Stajich J.E."/>
            <person name="Kennedy P.G."/>
        </authorList>
    </citation>
    <scope>NUCLEOTIDE SEQUENCE</scope>
    <source>
        <strain evidence="2">MN1</strain>
    </source>
</reference>
<dbReference type="OrthoDB" id="3354175at2759"/>
<dbReference type="GeneID" id="64629633"/>
<dbReference type="AlphaFoldDB" id="A0A9P7EBS0"/>
<keyword evidence="1" id="KW-1133">Transmembrane helix</keyword>
<evidence type="ECO:0000313" key="3">
    <source>
        <dbReference type="Proteomes" id="UP000807769"/>
    </source>
</evidence>
<sequence length="339" mass="36810">MAFASSISLDTAAVISTALEAILYGFSVLMFIGTMWALTYKNSMRDVNRPVAAAAVLLLVLSTAHIVLSIIRTEYGLVTYRNTYQDDPAVYFADVSQETYVVKNSIYVLQTLVGDAVAIYRCYVVWQAAWVIILPSMLWCGVAVTGALSVYGDSQTGSTGIISAKVNMECMGAFCAFTLAANLSSSGLLAYRIWKIERNVSTSRATKVVTTSIMRVIMDSAILYTIALLSTIIGSFCSGSGPFLLIDMLTPIISIAFYMVIIRIAIGKKTHSQVLTVRGGTTSETERGSLPQYSMKPLQVHISRSTHTDSTRVHGIWSQSRLSTGKEFLDETSCDALSG</sequence>
<feature type="transmembrane region" description="Helical" evidence="1">
    <location>
        <begin position="171"/>
        <end position="191"/>
    </location>
</feature>
<comment type="caution">
    <text evidence="2">The sequence shown here is derived from an EMBL/GenBank/DDBJ whole genome shotgun (WGS) entry which is preliminary data.</text>
</comment>
<protein>
    <submittedName>
        <fullName evidence="2">Uncharacterized protein</fullName>
    </submittedName>
</protein>
<proteinExistence type="predicted"/>
<feature type="transmembrane region" description="Helical" evidence="1">
    <location>
        <begin position="130"/>
        <end position="151"/>
    </location>
</feature>
<evidence type="ECO:0000256" key="1">
    <source>
        <dbReference type="SAM" id="Phobius"/>
    </source>
</evidence>
<feature type="transmembrane region" description="Helical" evidence="1">
    <location>
        <begin position="248"/>
        <end position="266"/>
    </location>
</feature>
<name>A0A9P7EBS0_9AGAM</name>
<dbReference type="RefSeq" id="XP_041192995.1">
    <property type="nucleotide sequence ID" value="XM_041335616.1"/>
</dbReference>
<evidence type="ECO:0000313" key="2">
    <source>
        <dbReference type="EMBL" id="KAG1816322.1"/>
    </source>
</evidence>
<keyword evidence="1" id="KW-0812">Transmembrane</keyword>
<feature type="transmembrane region" description="Helical" evidence="1">
    <location>
        <begin position="12"/>
        <end position="39"/>
    </location>
</feature>
<accession>A0A9P7EBS0</accession>
<keyword evidence="1" id="KW-0472">Membrane</keyword>
<feature type="transmembrane region" description="Helical" evidence="1">
    <location>
        <begin position="51"/>
        <end position="71"/>
    </location>
</feature>
<dbReference type="EMBL" id="JABBWG010000016">
    <property type="protein sequence ID" value="KAG1816322.1"/>
    <property type="molecule type" value="Genomic_DNA"/>
</dbReference>
<dbReference type="Proteomes" id="UP000807769">
    <property type="component" value="Unassembled WGS sequence"/>
</dbReference>
<gene>
    <name evidence="2" type="ORF">BJ212DRAFT_1354117</name>
</gene>